<feature type="domain" description="AAA+ ATPase" evidence="3">
    <location>
        <begin position="224"/>
        <end position="412"/>
    </location>
</feature>
<keyword evidence="1" id="KW-0547">Nucleotide-binding</keyword>
<dbReference type="AlphaFoldDB" id="A0A7T8KEY3"/>
<proteinExistence type="inferred from homology"/>
<organism evidence="4 5">
    <name type="scientific">Caligus rogercresseyi</name>
    <name type="common">Sea louse</name>
    <dbReference type="NCBI Taxonomy" id="217165"/>
    <lineage>
        <taxon>Eukaryota</taxon>
        <taxon>Metazoa</taxon>
        <taxon>Ecdysozoa</taxon>
        <taxon>Arthropoda</taxon>
        <taxon>Crustacea</taxon>
        <taxon>Multicrustacea</taxon>
        <taxon>Hexanauplia</taxon>
        <taxon>Copepoda</taxon>
        <taxon>Siphonostomatoida</taxon>
        <taxon>Caligidae</taxon>
        <taxon>Caligus</taxon>
    </lineage>
</organism>
<dbReference type="InterPro" id="IPR010285">
    <property type="entry name" value="DNA_helicase_pif1-like_DEAD"/>
</dbReference>
<keyword evidence="1 4" id="KW-0347">Helicase</keyword>
<comment type="cofactor">
    <cofactor evidence="1">
        <name>Mg(2+)</name>
        <dbReference type="ChEBI" id="CHEBI:18420"/>
    </cofactor>
</comment>
<feature type="compositionally biased region" description="Basic and acidic residues" evidence="2">
    <location>
        <begin position="106"/>
        <end position="139"/>
    </location>
</feature>
<evidence type="ECO:0000259" key="3">
    <source>
        <dbReference type="SMART" id="SM00382"/>
    </source>
</evidence>
<reference evidence="5" key="1">
    <citation type="submission" date="2021-01" db="EMBL/GenBank/DDBJ databases">
        <title>Caligus Genome Assembly.</title>
        <authorList>
            <person name="Gallardo-Escarate C."/>
        </authorList>
    </citation>
    <scope>NUCLEOTIDE SEQUENCE [LARGE SCALE GENOMIC DNA]</scope>
</reference>
<dbReference type="InterPro" id="IPR003593">
    <property type="entry name" value="AAA+_ATPase"/>
</dbReference>
<protein>
    <recommendedName>
        <fullName evidence="1">ATP-dependent DNA helicase</fullName>
        <ecNumber evidence="1">5.6.2.3</ecNumber>
    </recommendedName>
</protein>
<dbReference type="Pfam" id="PF21530">
    <property type="entry name" value="Pif1_2B_dom"/>
    <property type="match status" value="1"/>
</dbReference>
<name>A0A7T8KEY3_CALRO</name>
<dbReference type="EMBL" id="CP045894">
    <property type="protein sequence ID" value="QQP54669.1"/>
    <property type="molecule type" value="Genomic_DNA"/>
</dbReference>
<dbReference type="GO" id="GO:0006310">
    <property type="term" value="P:DNA recombination"/>
    <property type="evidence" value="ECO:0007669"/>
    <property type="project" value="UniProtKB-KW"/>
</dbReference>
<accession>A0A7T8KEY3</accession>
<dbReference type="GO" id="GO:0043139">
    <property type="term" value="F:5'-3' DNA helicase activity"/>
    <property type="evidence" value="ECO:0007669"/>
    <property type="project" value="UniProtKB-EC"/>
</dbReference>
<feature type="region of interest" description="Disordered" evidence="2">
    <location>
        <begin position="1"/>
        <end position="153"/>
    </location>
</feature>
<dbReference type="PANTHER" id="PTHR10492">
    <property type="match status" value="1"/>
</dbReference>
<dbReference type="GO" id="GO:0005524">
    <property type="term" value="F:ATP binding"/>
    <property type="evidence" value="ECO:0007669"/>
    <property type="project" value="UniProtKB-KW"/>
</dbReference>
<dbReference type="GO" id="GO:0006281">
    <property type="term" value="P:DNA repair"/>
    <property type="evidence" value="ECO:0007669"/>
    <property type="project" value="UniProtKB-KW"/>
</dbReference>
<dbReference type="Gene3D" id="3.40.50.300">
    <property type="entry name" value="P-loop containing nucleotide triphosphate hydrolases"/>
    <property type="match status" value="1"/>
</dbReference>
<keyword evidence="1" id="KW-0234">DNA repair</keyword>
<dbReference type="GO" id="GO:0000723">
    <property type="term" value="P:telomere maintenance"/>
    <property type="evidence" value="ECO:0007669"/>
    <property type="project" value="InterPro"/>
</dbReference>
<sequence length="663" mass="75103">MPPKRSNLSRSTATSKRKRMARLDEQRRAEEQHQDTLAHRAARRDEQRRAEEQHHNTLAHRAARRDEQRRAEEQHQDTLAHRAARRDEQRRAEEQHHNTLAHRAARRDEQRRAEEQHQDTLAHRAARRDEQRRAEEQHHNTLAHRAARRDEQRRACMPNRQLQLPEPNPELANQLTEARVLQEERHFRSQELEAMQEAVEQVPELNPEQRHVYDTVRNAALSGEGGVFALDAPGGTGKTHIIKLLLASLRREGHIALATATSGIAATLLPSGRTMHSRCAVPIKNLTSTSTCNMSRADATGKLMKESKLLIIDEITMAHKHAIEAIDRTLQDVRLSQQSFGGLCILMAGDWRQILPVVKRGGRPEIVSACIKRSDIWAQAQILHLTTNMRVLRDNAGPNERIFAEELLRIGEGKVPRALGHNGFTIELDAKYALDGNSIKTLCDAIYGTRSSLWKNGEWLCERSILCPTNHGVDNINNLMTRLFEGNARIYTSRDSVSENQHLYPVEFLNSICLSGMASHRIVLKKGMPIMLLRNLDPANGHCNGSRYVVEDLKPHMISAKLITGPNKGSILLIPRIHFSNVSEDFPFTLTRKQFPVRPCFAMTANKAQGQSLKKHQMFSHGQLYVAMSRASKDTDIKIFGAKPHPSVPGKILVENVVYPEIL</sequence>
<dbReference type="PANTHER" id="PTHR10492:SF57">
    <property type="entry name" value="ATP-DEPENDENT DNA HELICASE"/>
    <property type="match status" value="1"/>
</dbReference>
<feature type="compositionally biased region" description="Basic and acidic residues" evidence="2">
    <location>
        <begin position="64"/>
        <end position="97"/>
    </location>
</feature>
<dbReference type="Proteomes" id="UP000595437">
    <property type="component" value="Chromosome 5"/>
</dbReference>
<dbReference type="InterPro" id="IPR049163">
    <property type="entry name" value="Pif1-like_2B_dom"/>
</dbReference>
<dbReference type="GO" id="GO:0016787">
    <property type="term" value="F:hydrolase activity"/>
    <property type="evidence" value="ECO:0007669"/>
    <property type="project" value="UniProtKB-KW"/>
</dbReference>
<evidence type="ECO:0000256" key="1">
    <source>
        <dbReference type="RuleBase" id="RU363044"/>
    </source>
</evidence>
<evidence type="ECO:0000313" key="4">
    <source>
        <dbReference type="EMBL" id="QQP54669.1"/>
    </source>
</evidence>
<evidence type="ECO:0000313" key="5">
    <source>
        <dbReference type="Proteomes" id="UP000595437"/>
    </source>
</evidence>
<keyword evidence="5" id="KW-1185">Reference proteome</keyword>
<dbReference type="OrthoDB" id="6379596at2759"/>
<dbReference type="SMART" id="SM00382">
    <property type="entry name" value="AAA"/>
    <property type="match status" value="1"/>
</dbReference>
<feature type="compositionally biased region" description="Basic and acidic residues" evidence="2">
    <location>
        <begin position="21"/>
        <end position="55"/>
    </location>
</feature>
<dbReference type="SUPFAM" id="SSF52540">
    <property type="entry name" value="P-loop containing nucleoside triphosphate hydrolases"/>
    <property type="match status" value="2"/>
</dbReference>
<dbReference type="Pfam" id="PF05970">
    <property type="entry name" value="PIF1"/>
    <property type="match status" value="1"/>
</dbReference>
<comment type="similarity">
    <text evidence="1">Belongs to the helicase family.</text>
</comment>
<keyword evidence="1" id="KW-0378">Hydrolase</keyword>
<dbReference type="InterPro" id="IPR027417">
    <property type="entry name" value="P-loop_NTPase"/>
</dbReference>
<keyword evidence="1" id="KW-0233">DNA recombination</keyword>
<comment type="catalytic activity">
    <reaction evidence="1">
        <text>ATP + H2O = ADP + phosphate + H(+)</text>
        <dbReference type="Rhea" id="RHEA:13065"/>
        <dbReference type="ChEBI" id="CHEBI:15377"/>
        <dbReference type="ChEBI" id="CHEBI:15378"/>
        <dbReference type="ChEBI" id="CHEBI:30616"/>
        <dbReference type="ChEBI" id="CHEBI:43474"/>
        <dbReference type="ChEBI" id="CHEBI:456216"/>
        <dbReference type="EC" id="5.6.2.3"/>
    </reaction>
</comment>
<evidence type="ECO:0000256" key="2">
    <source>
        <dbReference type="SAM" id="MobiDB-lite"/>
    </source>
</evidence>
<dbReference type="EC" id="5.6.2.3" evidence="1"/>
<gene>
    <name evidence="4" type="ORF">FKW44_007576</name>
</gene>
<keyword evidence="1" id="KW-0067">ATP-binding</keyword>
<keyword evidence="1" id="KW-0227">DNA damage</keyword>
<feature type="compositionally biased region" description="Polar residues" evidence="2">
    <location>
        <begin position="1"/>
        <end position="14"/>
    </location>
</feature>